<evidence type="ECO:0000256" key="2">
    <source>
        <dbReference type="SAM" id="SignalP"/>
    </source>
</evidence>
<keyword evidence="1" id="KW-1133">Transmembrane helix</keyword>
<evidence type="ECO:0000256" key="1">
    <source>
        <dbReference type="SAM" id="Phobius"/>
    </source>
</evidence>
<keyword evidence="1" id="KW-0472">Membrane</keyword>
<organism evidence="3 4">
    <name type="scientific">Crenothrix polyspora</name>
    <dbReference type="NCBI Taxonomy" id="360316"/>
    <lineage>
        <taxon>Bacteria</taxon>
        <taxon>Pseudomonadati</taxon>
        <taxon>Pseudomonadota</taxon>
        <taxon>Gammaproteobacteria</taxon>
        <taxon>Methylococcales</taxon>
        <taxon>Crenotrichaceae</taxon>
        <taxon>Crenothrix</taxon>
    </lineage>
</organism>
<keyword evidence="1" id="KW-0812">Transmembrane</keyword>
<dbReference type="RefSeq" id="WP_087144000.1">
    <property type="nucleotide sequence ID" value="NZ_FUKI01000123.1"/>
</dbReference>
<feature type="transmembrane region" description="Helical" evidence="1">
    <location>
        <begin position="479"/>
        <end position="505"/>
    </location>
</feature>
<feature type="transmembrane region" description="Helical" evidence="1">
    <location>
        <begin position="1380"/>
        <end position="1401"/>
    </location>
</feature>
<dbReference type="EMBL" id="FUKI01000123">
    <property type="protein sequence ID" value="SJM93756.1"/>
    <property type="molecule type" value="Genomic_DNA"/>
</dbReference>
<gene>
    <name evidence="3" type="ORF">CRENPOLYSF1_470044</name>
</gene>
<feature type="transmembrane region" description="Helical" evidence="1">
    <location>
        <begin position="517"/>
        <end position="534"/>
    </location>
</feature>
<keyword evidence="2" id="KW-0732">Signal</keyword>
<evidence type="ECO:0000313" key="3">
    <source>
        <dbReference type="EMBL" id="SJM93756.1"/>
    </source>
</evidence>
<evidence type="ECO:0000313" key="4">
    <source>
        <dbReference type="Proteomes" id="UP000195667"/>
    </source>
</evidence>
<feature type="chain" id="PRO_5012797291" evidence="2">
    <location>
        <begin position="21"/>
        <end position="1431"/>
    </location>
</feature>
<feature type="transmembrane region" description="Helical" evidence="1">
    <location>
        <begin position="754"/>
        <end position="775"/>
    </location>
</feature>
<name>A0A1R4HC56_9GAMM</name>
<feature type="transmembrane region" description="Helical" evidence="1">
    <location>
        <begin position="1232"/>
        <end position="1261"/>
    </location>
</feature>
<sequence>MRCTLWLWLSVFMMVSSLQAAPLKPEQVPDLLKPWVNWVLKDTPDLGCPFMYNSYEQKRCSWPTQLALDFTPTRGTFAINWKVYQDSWVSLPGDQKRWPLNVTVNAKTAPVMEHNGVPSIKLPSGNYDIKGFFLWKTIPENLSIPSDTGLITVRINGQVLPAPVLKEGQLWLSESDIGQKQADNSQNNLDVQVFRHFSDDVPMNMTTRLVLNISGEQREIRLAKPVLDDFIPLSIQSPLPARIEADGQLLLQVRPGQWQIDINARSRSMVKIIPFNKVNAEWPESELWVFDAKPDLRVVEVEKLVTVDASQTNLPDEWKHLPTYKISQGQVMGFKVIRSGDPEPEPNQLNLNRKLWLNFDGEGYTVNDVISGTMTRDWRLNALPKTQLGKVMLDGNNQLITLQADSGKQGVEVRKGAINLDADSRVLGNISAISAVGWEQSFRNVSAELNLPPGWHLLAATGVDNVPDSWVSRWNLLDFFLVLIVALAIAKLFDVQWGVFALLTLALIWHEPESPRYIWLLILAATALVKVLPVNRFSKLIDSCRWIFGLVLILIAIPFMITQVRIGLYPQLEYSSWGLGIDGGGNGFVRSTPGISHNASRSIIPEQQPYDSVTAAAPAIAETQPQLQSGLSAEAKQSIDTASQEVERKLQKVCQGDAECINRLVSHCQEPVAELQVECKNRSLDKMFEHTMRGGESDVGSSVADMTSFERIDPKAKVQTGPGLPQWQWHKVMLSWNGSVDASQQMRLWYLSPMMSMVFNFIRVGLVLALALRLFGLLDKVKLNPKALLPALLWFSVVPMLAMPSQQAHADFPAQAVLDELKARLLEAPDCLPTCAQIPQMSVVISDKELAISLQIHAQQSVAIPLPVDYEQWFPNQVMVDGAVAQGLYRDNNGLWINLPEGGHQVVLRGVPPLLGSFTLPFALKPNQVTVERTDWDVSGLQDNGQVENQLQFTRVAKPIEANGTTPAQLSSVNLPPFVRIERQLQLGLDWRVITHIVRLSPADSGIILSVPLLVGESITTPGITVKSGAVDVNMAAQQTELQWESSLEKADTLSLLATQTDQWVEVWQANISPIWHVVPTGIAMMHLQSEGQWLPEWHPWPGEKLSLQITRPQSVEGQTLTIDNSDVQVTPSIRSQDTQLKFTLRSSQGAQHTLMLPETATLQSVSMNGQSLPIRQEGRKLTLPVNPGKQEVQVIWQEPIAMRTLLTTPQIDLGRDSVNTNLHVSLAENRWLLFAFGPTMGPAVLFWGVLIVLLLLSVGLGKVPLTPLKARHWFLLLIGLSQIPHEFAGVVIVWLLLLGWRSRQSASEFRHFNTLQSVLAMLTLLSLGVLLFAVGQGLLGASPDMQITGNQSTANHLNWYQDASLSTLPTATLITVPLLVYRLLMFAWSFWLAVSLLNWLQWGWQCFSYTGLWNKAVAKTKPLSFDEESK</sequence>
<dbReference type="Proteomes" id="UP000195667">
    <property type="component" value="Unassembled WGS sequence"/>
</dbReference>
<proteinExistence type="predicted"/>
<accession>A0A1R4HC56</accession>
<feature type="transmembrane region" description="Helical" evidence="1">
    <location>
        <begin position="1273"/>
        <end position="1298"/>
    </location>
</feature>
<feature type="signal peptide" evidence="2">
    <location>
        <begin position="1"/>
        <end position="20"/>
    </location>
</feature>
<protein>
    <submittedName>
        <fullName evidence="3">Uncharacterized protein</fullName>
    </submittedName>
</protein>
<feature type="transmembrane region" description="Helical" evidence="1">
    <location>
        <begin position="546"/>
        <end position="568"/>
    </location>
</feature>
<feature type="transmembrane region" description="Helical" evidence="1">
    <location>
        <begin position="1319"/>
        <end position="1340"/>
    </location>
</feature>
<dbReference type="OrthoDB" id="220327at2"/>
<keyword evidence="4" id="KW-1185">Reference proteome</keyword>
<reference evidence="4" key="1">
    <citation type="submission" date="2017-02" db="EMBL/GenBank/DDBJ databases">
        <authorList>
            <person name="Daims H."/>
        </authorList>
    </citation>
    <scope>NUCLEOTIDE SEQUENCE [LARGE SCALE GENOMIC DNA]</scope>
</reference>